<accession>A4C4X4</accession>
<dbReference type="eggNOG" id="ENOG5032YC8">
    <property type="taxonomic scope" value="Bacteria"/>
</dbReference>
<dbReference type="STRING" id="87626.PTD2_03516"/>
<feature type="domain" description="DUF4398" evidence="2">
    <location>
        <begin position="44"/>
        <end position="114"/>
    </location>
</feature>
<dbReference type="Proteomes" id="UP000006201">
    <property type="component" value="Unassembled WGS sequence"/>
</dbReference>
<dbReference type="Gene3D" id="1.20.1270.390">
    <property type="match status" value="1"/>
</dbReference>
<protein>
    <recommendedName>
        <fullName evidence="2">DUF4398 domain-containing protein</fullName>
    </recommendedName>
</protein>
<reference evidence="3 4" key="1">
    <citation type="submission" date="2006-02" db="EMBL/GenBank/DDBJ databases">
        <authorList>
            <person name="Moran M.A."/>
            <person name="Kjelleberg S."/>
            <person name="Egan S."/>
            <person name="Saunders N."/>
            <person name="Thomas T."/>
            <person name="Ferriera S."/>
            <person name="Johnson J."/>
            <person name="Kravitz S."/>
            <person name="Halpern A."/>
            <person name="Remington K."/>
            <person name="Beeson K."/>
            <person name="Tran B."/>
            <person name="Rogers Y.-H."/>
            <person name="Friedman R."/>
            <person name="Venter J.C."/>
        </authorList>
    </citation>
    <scope>NUCLEOTIDE SEQUENCE [LARGE SCALE GENOMIC DNA]</scope>
    <source>
        <strain evidence="3 4">D2</strain>
    </source>
</reference>
<feature type="coiled-coil region" evidence="1">
    <location>
        <begin position="109"/>
        <end position="136"/>
    </location>
</feature>
<proteinExistence type="predicted"/>
<evidence type="ECO:0000259" key="2">
    <source>
        <dbReference type="Pfam" id="PF14346"/>
    </source>
</evidence>
<comment type="caution">
    <text evidence="3">The sequence shown here is derived from an EMBL/GenBank/DDBJ whole genome shotgun (WGS) entry which is preliminary data.</text>
</comment>
<dbReference type="RefSeq" id="WP_009836904.1">
    <property type="nucleotide sequence ID" value="NZ_AAOH01000001.1"/>
</dbReference>
<dbReference type="AlphaFoldDB" id="A4C4X4"/>
<organism evidence="3 4">
    <name type="scientific">Pseudoalteromonas tunicata D2</name>
    <dbReference type="NCBI Taxonomy" id="87626"/>
    <lineage>
        <taxon>Bacteria</taxon>
        <taxon>Pseudomonadati</taxon>
        <taxon>Pseudomonadota</taxon>
        <taxon>Gammaproteobacteria</taxon>
        <taxon>Alteromonadales</taxon>
        <taxon>Pseudoalteromonadaceae</taxon>
        <taxon>Pseudoalteromonas</taxon>
    </lineage>
</organism>
<dbReference type="PROSITE" id="PS51257">
    <property type="entry name" value="PROKAR_LIPOPROTEIN"/>
    <property type="match status" value="1"/>
</dbReference>
<keyword evidence="1" id="KW-0175">Coiled coil</keyword>
<dbReference type="HOGENOM" id="CLU_132461_2_0_6"/>
<dbReference type="Pfam" id="PF14346">
    <property type="entry name" value="DUF4398"/>
    <property type="match status" value="1"/>
</dbReference>
<sequence>MKLSINKAINDGRVKSIRLIATIGCGLLLTVGCASNQRVSTESLLAAEQAIDNAERARVSQYAAAELMQAREILGLAKVALTKKDLINANRLAQQSQVTAQLAFAHAELIKAEQINTEIKQSIEQLKQEMQRNRDANL</sequence>
<dbReference type="EMBL" id="AAOH01000001">
    <property type="protein sequence ID" value="EAR30606.1"/>
    <property type="molecule type" value="Genomic_DNA"/>
</dbReference>
<gene>
    <name evidence="3" type="ORF">PTD2_03516</name>
</gene>
<dbReference type="InterPro" id="IPR025511">
    <property type="entry name" value="DUF4398"/>
</dbReference>
<evidence type="ECO:0000256" key="1">
    <source>
        <dbReference type="SAM" id="Coils"/>
    </source>
</evidence>
<name>A4C4X4_9GAMM</name>
<keyword evidence="4" id="KW-1185">Reference proteome</keyword>
<evidence type="ECO:0000313" key="4">
    <source>
        <dbReference type="Proteomes" id="UP000006201"/>
    </source>
</evidence>
<evidence type="ECO:0000313" key="3">
    <source>
        <dbReference type="EMBL" id="EAR30606.1"/>
    </source>
</evidence>